<dbReference type="Proteomes" id="UP000033608">
    <property type="component" value="Unassembled WGS sequence"/>
</dbReference>
<dbReference type="PANTHER" id="PTHR33204">
    <property type="entry name" value="TRANSCRIPTIONAL REGULATOR, MARR FAMILY"/>
    <property type="match status" value="1"/>
</dbReference>
<organism evidence="5 7">
    <name type="scientific">Devosia limi DSM 17137</name>
    <dbReference type="NCBI Taxonomy" id="1121477"/>
    <lineage>
        <taxon>Bacteria</taxon>
        <taxon>Pseudomonadati</taxon>
        <taxon>Pseudomonadota</taxon>
        <taxon>Alphaproteobacteria</taxon>
        <taxon>Hyphomicrobiales</taxon>
        <taxon>Devosiaceae</taxon>
        <taxon>Devosia</taxon>
    </lineage>
</organism>
<accession>A0A0F5L1J8</accession>
<dbReference type="Pfam" id="PF01638">
    <property type="entry name" value="HxlR"/>
    <property type="match status" value="1"/>
</dbReference>
<gene>
    <name evidence="6" type="ORF">SAMN02745223_02064</name>
    <name evidence="5" type="ORF">VW29_20620</name>
</gene>
<keyword evidence="1" id="KW-0805">Transcription regulation</keyword>
<evidence type="ECO:0000313" key="6">
    <source>
        <dbReference type="EMBL" id="SHF20978.1"/>
    </source>
</evidence>
<evidence type="ECO:0000313" key="8">
    <source>
        <dbReference type="Proteomes" id="UP000184533"/>
    </source>
</evidence>
<dbReference type="PANTHER" id="PTHR33204:SF18">
    <property type="entry name" value="TRANSCRIPTIONAL REGULATORY PROTEIN"/>
    <property type="match status" value="1"/>
</dbReference>
<reference evidence="6 8" key="2">
    <citation type="submission" date="2016-11" db="EMBL/GenBank/DDBJ databases">
        <authorList>
            <person name="Jaros S."/>
            <person name="Januszkiewicz K."/>
            <person name="Wedrychowicz H."/>
        </authorList>
    </citation>
    <scope>NUCLEOTIDE SEQUENCE [LARGE SCALE GENOMIC DNA]</scope>
    <source>
        <strain evidence="6 8">DSM 17137</strain>
    </source>
</reference>
<evidence type="ECO:0000259" key="4">
    <source>
        <dbReference type="PROSITE" id="PS51118"/>
    </source>
</evidence>
<proteinExistence type="predicted"/>
<evidence type="ECO:0000313" key="7">
    <source>
        <dbReference type="Proteomes" id="UP000033608"/>
    </source>
</evidence>
<evidence type="ECO:0000256" key="3">
    <source>
        <dbReference type="ARBA" id="ARBA00023163"/>
    </source>
</evidence>
<evidence type="ECO:0000256" key="1">
    <source>
        <dbReference type="ARBA" id="ARBA00023015"/>
    </source>
</evidence>
<dbReference type="InterPro" id="IPR036390">
    <property type="entry name" value="WH_DNA-bd_sf"/>
</dbReference>
<dbReference type="RefSeq" id="WP_046137306.1">
    <property type="nucleotide sequence ID" value="NZ_FQVC01000005.1"/>
</dbReference>
<feature type="domain" description="HTH hxlR-type" evidence="4">
    <location>
        <begin position="8"/>
        <end position="107"/>
    </location>
</feature>
<reference evidence="5 7" key="1">
    <citation type="submission" date="2015-03" db="EMBL/GenBank/DDBJ databases">
        <authorList>
            <person name="Hassan Y.I."/>
            <person name="Lepp D."/>
            <person name="Zhou T."/>
        </authorList>
    </citation>
    <scope>NUCLEOTIDE SEQUENCE [LARGE SCALE GENOMIC DNA]</scope>
    <source>
        <strain evidence="5 7">DSM 17137</strain>
    </source>
</reference>
<dbReference type="GO" id="GO:0003677">
    <property type="term" value="F:DNA binding"/>
    <property type="evidence" value="ECO:0007669"/>
    <property type="project" value="UniProtKB-KW"/>
</dbReference>
<dbReference type="SUPFAM" id="SSF46785">
    <property type="entry name" value="Winged helix' DNA-binding domain"/>
    <property type="match status" value="1"/>
</dbReference>
<keyword evidence="2" id="KW-0238">DNA-binding</keyword>
<dbReference type="STRING" id="1121477.SAMN02745223_02064"/>
<evidence type="ECO:0000256" key="2">
    <source>
        <dbReference type="ARBA" id="ARBA00023125"/>
    </source>
</evidence>
<sequence>MSTIALTTDTHDDLLLVRPGKWTLVVVTRLRSERRRFNELRREIAGISQKTLTSTLRDLERDGFILRTMFPTIPPRVDYELTELGHELLALADSWRRFADTHRQAVLSARIQYDQGGTDVAIHRVANS</sequence>
<dbReference type="EMBL" id="FQVC01000005">
    <property type="protein sequence ID" value="SHF20978.1"/>
    <property type="molecule type" value="Genomic_DNA"/>
</dbReference>
<keyword evidence="7" id="KW-1185">Reference proteome</keyword>
<dbReference type="Proteomes" id="UP000184533">
    <property type="component" value="Unassembled WGS sequence"/>
</dbReference>
<protein>
    <submittedName>
        <fullName evidence="6">Transcriptional regulator, HxlR family</fullName>
    </submittedName>
</protein>
<dbReference type="AlphaFoldDB" id="A0A0F5L1J8"/>
<evidence type="ECO:0000313" key="5">
    <source>
        <dbReference type="EMBL" id="KKB76296.1"/>
    </source>
</evidence>
<dbReference type="InterPro" id="IPR002577">
    <property type="entry name" value="HTH_HxlR"/>
</dbReference>
<dbReference type="Gene3D" id="1.10.10.10">
    <property type="entry name" value="Winged helix-like DNA-binding domain superfamily/Winged helix DNA-binding domain"/>
    <property type="match status" value="1"/>
</dbReference>
<dbReference type="PROSITE" id="PS51118">
    <property type="entry name" value="HTH_HXLR"/>
    <property type="match status" value="1"/>
</dbReference>
<dbReference type="InterPro" id="IPR036388">
    <property type="entry name" value="WH-like_DNA-bd_sf"/>
</dbReference>
<name>A0A0F5L1J8_9HYPH</name>
<dbReference type="PATRIC" id="fig|1121477.3.peg.908"/>
<keyword evidence="3" id="KW-0804">Transcription</keyword>
<dbReference type="EMBL" id="LAJF01000156">
    <property type="protein sequence ID" value="KKB76296.1"/>
    <property type="molecule type" value="Genomic_DNA"/>
</dbReference>
<dbReference type="OrthoDB" id="9800350at2"/>